<dbReference type="EMBL" id="QHKI01000005">
    <property type="protein sequence ID" value="RSM87869.1"/>
    <property type="molecule type" value="Genomic_DNA"/>
</dbReference>
<dbReference type="InterPro" id="IPR025329">
    <property type="entry name" value="DUF4235"/>
</dbReference>
<comment type="caution">
    <text evidence="1">The sequence shown here is derived from an EMBL/GenBank/DDBJ whole genome shotgun (WGS) entry which is preliminary data.</text>
</comment>
<accession>A0A428ZIG3</accession>
<proteinExistence type="predicted"/>
<dbReference type="Pfam" id="PF14019">
    <property type="entry name" value="DUF4235"/>
    <property type="match status" value="1"/>
</dbReference>
<reference evidence="1 2" key="1">
    <citation type="submission" date="2018-05" db="EMBL/GenBank/DDBJ databases">
        <title>Evolution of GPA BGCs.</title>
        <authorList>
            <person name="Waglechner N."/>
            <person name="Wright G.D."/>
        </authorList>
    </citation>
    <scope>NUCLEOTIDE SEQUENCE [LARGE SCALE GENOMIC DNA]</scope>
    <source>
        <strain evidence="1 2">A82846</strain>
    </source>
</reference>
<organism evidence="1 2">
    <name type="scientific">Kibdelosporangium aridum</name>
    <dbReference type="NCBI Taxonomy" id="2030"/>
    <lineage>
        <taxon>Bacteria</taxon>
        <taxon>Bacillati</taxon>
        <taxon>Actinomycetota</taxon>
        <taxon>Actinomycetes</taxon>
        <taxon>Pseudonocardiales</taxon>
        <taxon>Pseudonocardiaceae</taxon>
        <taxon>Kibdelosporangium</taxon>
    </lineage>
</organism>
<sequence length="95" mass="10131">MLRLLYRPLGLIFGVLGGIAASAVFARVWKMVTGDDEAPSATDEDRRWTEVLAAAAVQGAVFGLVKTAVDRGGAVGYRKMTGEWPGDKSSKTDDD</sequence>
<evidence type="ECO:0000313" key="2">
    <source>
        <dbReference type="Proteomes" id="UP000287547"/>
    </source>
</evidence>
<evidence type="ECO:0000313" key="1">
    <source>
        <dbReference type="EMBL" id="RSM87869.1"/>
    </source>
</evidence>
<gene>
    <name evidence="1" type="ORF">DMH04_09055</name>
</gene>
<dbReference type="OrthoDB" id="5244650at2"/>
<dbReference type="Proteomes" id="UP000287547">
    <property type="component" value="Unassembled WGS sequence"/>
</dbReference>
<name>A0A428ZIG3_KIBAR</name>
<dbReference type="AlphaFoldDB" id="A0A428ZIG3"/>
<protein>
    <submittedName>
        <fullName evidence="1">DUF4235 domain-containing protein</fullName>
    </submittedName>
</protein>
<dbReference type="RefSeq" id="WP_037255541.1">
    <property type="nucleotide sequence ID" value="NZ_QHKI01000005.1"/>
</dbReference>